<dbReference type="Pfam" id="PF01963">
    <property type="entry name" value="TraB_PrgY_gumN"/>
    <property type="match status" value="1"/>
</dbReference>
<dbReference type="PANTHER" id="PTHR40590:SF1">
    <property type="entry name" value="CYTOPLASMIC PROTEIN"/>
    <property type="match status" value="1"/>
</dbReference>
<protein>
    <submittedName>
        <fullName evidence="1">TraB/GumN family protein</fullName>
    </submittedName>
</protein>
<keyword evidence="2" id="KW-1185">Reference proteome</keyword>
<dbReference type="InterPro" id="IPR047111">
    <property type="entry name" value="YbaP-like"/>
</dbReference>
<accession>A0A556N792</accession>
<dbReference type="AlphaFoldDB" id="A0A556N792"/>
<dbReference type="PANTHER" id="PTHR40590">
    <property type="entry name" value="CYTOPLASMIC PROTEIN-RELATED"/>
    <property type="match status" value="1"/>
</dbReference>
<proteinExistence type="predicted"/>
<dbReference type="EMBL" id="VLPL01000001">
    <property type="protein sequence ID" value="TSJ48046.1"/>
    <property type="molecule type" value="Genomic_DNA"/>
</dbReference>
<name>A0A556N792_9FLAO</name>
<sequence length="281" mass="32060">MRFLTWIFVFLSGFVFGQSNSLLYQVKSKDKKVSYLFGTIHMIPDSLYYFPGKLDKIISKSDEVILEIANLSNQSSVMKLMLLDSGSCFDIFTPQQKDSVLNWGANLLGIKPDQFEKGFEKRKPFTLLQLSFQKMISGKVRMVDMEIESKAQQNKIPVSGLETVEYQLSIFDKIPPGELAGFIMETVRNPQEGEENFQKMVHYYHQQDLESLANLILESDELGSSAEELLDKRNHNWIPKMEELMKAKSCFFAVGAGHLGGSNGVIELLRKRGYEVTPVRY</sequence>
<dbReference type="InterPro" id="IPR002816">
    <property type="entry name" value="TraB/PrgY/GumN_fam"/>
</dbReference>
<reference evidence="1 2" key="1">
    <citation type="submission" date="2019-07" db="EMBL/GenBank/DDBJ databases">
        <authorList>
            <person name="Huq M.A."/>
        </authorList>
    </citation>
    <scope>NUCLEOTIDE SEQUENCE [LARGE SCALE GENOMIC DNA]</scope>
    <source>
        <strain evidence="1 2">MAH-3</strain>
    </source>
</reference>
<comment type="caution">
    <text evidence="1">The sequence shown here is derived from an EMBL/GenBank/DDBJ whole genome shotgun (WGS) entry which is preliminary data.</text>
</comment>
<evidence type="ECO:0000313" key="1">
    <source>
        <dbReference type="EMBL" id="TSJ48046.1"/>
    </source>
</evidence>
<evidence type="ECO:0000313" key="2">
    <source>
        <dbReference type="Proteomes" id="UP000316008"/>
    </source>
</evidence>
<organism evidence="1 2">
    <name type="scientific">Fluviicola chungangensis</name>
    <dbReference type="NCBI Taxonomy" id="2597671"/>
    <lineage>
        <taxon>Bacteria</taxon>
        <taxon>Pseudomonadati</taxon>
        <taxon>Bacteroidota</taxon>
        <taxon>Flavobacteriia</taxon>
        <taxon>Flavobacteriales</taxon>
        <taxon>Crocinitomicaceae</taxon>
        <taxon>Fluviicola</taxon>
    </lineage>
</organism>
<gene>
    <name evidence="1" type="ORF">FO442_02630</name>
</gene>
<dbReference type="Proteomes" id="UP000316008">
    <property type="component" value="Unassembled WGS sequence"/>
</dbReference>
<dbReference type="OrthoDB" id="9798714at2"/>
<dbReference type="RefSeq" id="WP_144331581.1">
    <property type="nucleotide sequence ID" value="NZ_VLPL01000001.1"/>
</dbReference>
<dbReference type="CDD" id="cd14789">
    <property type="entry name" value="Tiki"/>
    <property type="match status" value="1"/>
</dbReference>